<dbReference type="EMBL" id="MN741019">
    <property type="protein sequence ID" value="QHU22892.1"/>
    <property type="molecule type" value="Genomic_DNA"/>
</dbReference>
<reference evidence="1" key="1">
    <citation type="journal article" date="2020" name="Nature">
        <title>Giant virus diversity and host interactions through global metagenomics.</title>
        <authorList>
            <person name="Schulz F."/>
            <person name="Roux S."/>
            <person name="Paez-Espino D."/>
            <person name="Jungbluth S."/>
            <person name="Walsh D.A."/>
            <person name="Denef V.J."/>
            <person name="McMahon K.D."/>
            <person name="Konstantinidis K.T."/>
            <person name="Eloe-Fadrosh E.A."/>
            <person name="Kyrpides N.C."/>
            <person name="Woyke T."/>
        </authorList>
    </citation>
    <scope>NUCLEOTIDE SEQUENCE</scope>
    <source>
        <strain evidence="1">GVMAG-S-ERX555907-63</strain>
    </source>
</reference>
<name>A0A6C0KY33_9ZZZZ</name>
<evidence type="ECO:0000313" key="1">
    <source>
        <dbReference type="EMBL" id="QHU22892.1"/>
    </source>
</evidence>
<dbReference type="AlphaFoldDB" id="A0A6C0KY33"/>
<sequence length="84" mass="9832">MVYIYDHLDKAQQYNVADKNPIVVGAAIGFLKILSVIYSPVAYTNSCQISFILCYNIRLKLYIKNKNFHKYVDHIFLSENNYFC</sequence>
<organism evidence="1">
    <name type="scientific">viral metagenome</name>
    <dbReference type="NCBI Taxonomy" id="1070528"/>
    <lineage>
        <taxon>unclassified sequences</taxon>
        <taxon>metagenomes</taxon>
        <taxon>organismal metagenomes</taxon>
    </lineage>
</organism>
<accession>A0A6C0KY33</accession>
<protein>
    <submittedName>
        <fullName evidence="1">Uncharacterized protein</fullName>
    </submittedName>
</protein>
<proteinExistence type="predicted"/>